<reference evidence="8 9" key="1">
    <citation type="submission" date="2018-11" db="EMBL/GenBank/DDBJ databases">
        <authorList>
            <person name="Da X."/>
        </authorList>
    </citation>
    <scope>NUCLEOTIDE SEQUENCE [LARGE SCALE GENOMIC DNA]</scope>
    <source>
        <strain evidence="8 9">S14-144</strain>
    </source>
</reference>
<evidence type="ECO:0000256" key="6">
    <source>
        <dbReference type="SAM" id="Phobius"/>
    </source>
</evidence>
<evidence type="ECO:0000256" key="4">
    <source>
        <dbReference type="ARBA" id="ARBA00023136"/>
    </source>
</evidence>
<keyword evidence="9" id="KW-1185">Reference proteome</keyword>
<accession>A0A3G8ZM32</accession>
<feature type="transmembrane region" description="Helical" evidence="6">
    <location>
        <begin position="466"/>
        <end position="487"/>
    </location>
</feature>
<feature type="transmembrane region" description="Helical" evidence="6">
    <location>
        <begin position="275"/>
        <end position="297"/>
    </location>
</feature>
<dbReference type="GO" id="GO:0042773">
    <property type="term" value="P:ATP synthesis coupled electron transport"/>
    <property type="evidence" value="ECO:0007669"/>
    <property type="project" value="InterPro"/>
</dbReference>
<comment type="subcellular location">
    <subcellularLocation>
        <location evidence="1">Endomembrane system</location>
        <topology evidence="1">Multi-pass membrane protein</topology>
    </subcellularLocation>
    <subcellularLocation>
        <location evidence="5">Membrane</location>
        <topology evidence="5">Multi-pass membrane protein</topology>
    </subcellularLocation>
</comment>
<feature type="domain" description="NADH:quinone oxidoreductase/Mrp antiporter transmembrane" evidence="7">
    <location>
        <begin position="134"/>
        <end position="348"/>
    </location>
</feature>
<dbReference type="GO" id="GO:0016020">
    <property type="term" value="C:membrane"/>
    <property type="evidence" value="ECO:0007669"/>
    <property type="project" value="UniProtKB-SubCell"/>
</dbReference>
<dbReference type="KEGG" id="nak:EH165_09215"/>
<feature type="transmembrane region" description="Helical" evidence="6">
    <location>
        <begin position="37"/>
        <end position="58"/>
    </location>
</feature>
<dbReference type="RefSeq" id="WP_124799199.1">
    <property type="nucleotide sequence ID" value="NZ_CP034170.1"/>
</dbReference>
<dbReference type="PRINTS" id="PR01434">
    <property type="entry name" value="NADHDHGNASE5"/>
</dbReference>
<dbReference type="OrthoDB" id="9811798at2"/>
<dbReference type="Pfam" id="PF00361">
    <property type="entry name" value="Proton_antipo_M"/>
    <property type="match status" value="1"/>
</dbReference>
<evidence type="ECO:0000313" key="8">
    <source>
        <dbReference type="EMBL" id="AZI58290.1"/>
    </source>
</evidence>
<dbReference type="GO" id="GO:0003954">
    <property type="term" value="F:NADH dehydrogenase activity"/>
    <property type="evidence" value="ECO:0007669"/>
    <property type="project" value="TreeGrafter"/>
</dbReference>
<feature type="transmembrane region" description="Helical" evidence="6">
    <location>
        <begin position="85"/>
        <end position="109"/>
    </location>
</feature>
<feature type="transmembrane region" description="Helical" evidence="6">
    <location>
        <begin position="121"/>
        <end position="154"/>
    </location>
</feature>
<dbReference type="PANTHER" id="PTHR42829">
    <property type="entry name" value="NADH-UBIQUINONE OXIDOREDUCTASE CHAIN 5"/>
    <property type="match status" value="1"/>
</dbReference>
<organism evidence="8 9">
    <name type="scientific">Nakamurella antarctica</name>
    <dbReference type="NCBI Taxonomy" id="1902245"/>
    <lineage>
        <taxon>Bacteria</taxon>
        <taxon>Bacillati</taxon>
        <taxon>Actinomycetota</taxon>
        <taxon>Actinomycetes</taxon>
        <taxon>Nakamurellales</taxon>
        <taxon>Nakamurellaceae</taxon>
        <taxon>Nakamurella</taxon>
    </lineage>
</organism>
<evidence type="ECO:0000313" key="9">
    <source>
        <dbReference type="Proteomes" id="UP000268084"/>
    </source>
</evidence>
<dbReference type="GO" id="GO:0012505">
    <property type="term" value="C:endomembrane system"/>
    <property type="evidence" value="ECO:0007669"/>
    <property type="project" value="UniProtKB-SubCell"/>
</dbReference>
<feature type="transmembrane region" description="Helical" evidence="6">
    <location>
        <begin position="210"/>
        <end position="229"/>
    </location>
</feature>
<feature type="transmembrane region" description="Helical" evidence="6">
    <location>
        <begin position="309"/>
        <end position="334"/>
    </location>
</feature>
<keyword evidence="2 5" id="KW-0812">Transmembrane</keyword>
<feature type="transmembrane region" description="Helical" evidence="6">
    <location>
        <begin position="432"/>
        <end position="454"/>
    </location>
</feature>
<sequence length="528" mass="53826">MTGQGAVLMAIVAAPLLAAVFAVTAGRRNSLTRTVNLVGACAAGISLLLSVVVTVIVFQPGTDAMSADLWPGSGVPALSLMGDRITAVLLLLVCSVSTIVQLFAGRYLTGDSRASWFTASTALLTAASAGLMSAGTLITFAICWSVAGLAMWLLLGTNRSLPDARDGQTKTARAFLVGDGALWLAVILVSVSVGTVQLNELNLGLLAEHPVTLTAAGILAVVAALSRSAQLPLPGWLPATLAAPTPVSALLHAGVVNAGGVLLIRLAPLVRPSDVAIALAVVAATATIGYAGVLMLVKPDIKGSLTRSTMAQMGFMILTGALGLYAATLFHLVAHGLYKASLFLSSGAETAHVQRGRAAPPAPKRSRGWLAGTLVLALAAPTLTLLAAEYLLANNTHTASALALLLFALASSATLLYSWLRRAPGIASAASFTVLICVAVFAYAAVVLGFTNVLDTALPPFAAITAAPWILVAIALILTGLSVFIRAGGSSRFGGLRHAVYAYALAASHVTPAHVHSSTRKTTAGATR</sequence>
<dbReference type="PANTHER" id="PTHR42829:SF1">
    <property type="entry name" value="INORGANIC CARBON TRANSPORTER SUBUNIT DABB-RELATED"/>
    <property type="match status" value="1"/>
</dbReference>
<keyword evidence="3 6" id="KW-1133">Transmembrane helix</keyword>
<dbReference type="InterPro" id="IPR001750">
    <property type="entry name" value="ND/Mrp_TM"/>
</dbReference>
<feature type="transmembrane region" description="Helical" evidence="6">
    <location>
        <begin position="174"/>
        <end position="198"/>
    </location>
</feature>
<dbReference type="Proteomes" id="UP000268084">
    <property type="component" value="Chromosome"/>
</dbReference>
<proteinExistence type="predicted"/>
<feature type="transmembrane region" description="Helical" evidence="6">
    <location>
        <begin position="249"/>
        <end position="268"/>
    </location>
</feature>
<dbReference type="EMBL" id="CP034170">
    <property type="protein sequence ID" value="AZI58290.1"/>
    <property type="molecule type" value="Genomic_DNA"/>
</dbReference>
<dbReference type="InterPro" id="IPR003945">
    <property type="entry name" value="NU5C-like"/>
</dbReference>
<evidence type="ECO:0000259" key="7">
    <source>
        <dbReference type="Pfam" id="PF00361"/>
    </source>
</evidence>
<keyword evidence="4 6" id="KW-0472">Membrane</keyword>
<name>A0A3G8ZM32_9ACTN</name>
<evidence type="ECO:0000256" key="2">
    <source>
        <dbReference type="ARBA" id="ARBA00022692"/>
    </source>
</evidence>
<feature type="transmembrane region" description="Helical" evidence="6">
    <location>
        <begin position="399"/>
        <end position="420"/>
    </location>
</feature>
<gene>
    <name evidence="8" type="ORF">EH165_09215</name>
</gene>
<evidence type="ECO:0000256" key="1">
    <source>
        <dbReference type="ARBA" id="ARBA00004127"/>
    </source>
</evidence>
<protein>
    <submittedName>
        <fullName evidence="8">Sodium:proton antiporter</fullName>
    </submittedName>
</protein>
<dbReference type="GO" id="GO:0008137">
    <property type="term" value="F:NADH dehydrogenase (ubiquinone) activity"/>
    <property type="evidence" value="ECO:0007669"/>
    <property type="project" value="InterPro"/>
</dbReference>
<evidence type="ECO:0000256" key="3">
    <source>
        <dbReference type="ARBA" id="ARBA00022989"/>
    </source>
</evidence>
<feature type="transmembrane region" description="Helical" evidence="6">
    <location>
        <begin position="369"/>
        <end position="393"/>
    </location>
</feature>
<feature type="transmembrane region" description="Helical" evidence="6">
    <location>
        <begin position="6"/>
        <end position="25"/>
    </location>
</feature>
<evidence type="ECO:0000256" key="5">
    <source>
        <dbReference type="RuleBase" id="RU000320"/>
    </source>
</evidence>
<reference evidence="8 9" key="2">
    <citation type="submission" date="2018-12" db="EMBL/GenBank/DDBJ databases">
        <title>Nakamurella antarcticus sp. nov., isolated from Antarctica South Shetland Islands soil.</title>
        <authorList>
            <person name="Peng F."/>
        </authorList>
    </citation>
    <scope>NUCLEOTIDE SEQUENCE [LARGE SCALE GENOMIC DNA]</scope>
    <source>
        <strain evidence="8 9">S14-144</strain>
    </source>
</reference>
<dbReference type="GO" id="GO:0015990">
    <property type="term" value="P:electron transport coupled proton transport"/>
    <property type="evidence" value="ECO:0007669"/>
    <property type="project" value="TreeGrafter"/>
</dbReference>
<dbReference type="AlphaFoldDB" id="A0A3G8ZM32"/>